<dbReference type="CDD" id="cd01065">
    <property type="entry name" value="NAD_bind_Shikimate_DH"/>
    <property type="match status" value="1"/>
</dbReference>
<dbReference type="InterPro" id="IPR036291">
    <property type="entry name" value="NAD(P)-bd_dom_sf"/>
</dbReference>
<protein>
    <submittedName>
        <fullName evidence="5">Shikimate dehydrogenase</fullName>
    </submittedName>
</protein>
<dbReference type="SUPFAM" id="SSF53223">
    <property type="entry name" value="Aminoacid dehydrogenase-like, N-terminal domain"/>
    <property type="match status" value="1"/>
</dbReference>
<dbReference type="PANTHER" id="PTHR21089:SF1">
    <property type="entry name" value="BIFUNCTIONAL 3-DEHYDROQUINATE DEHYDRATASE_SHIKIMATE DEHYDROGENASE, CHLOROPLASTIC"/>
    <property type="match status" value="1"/>
</dbReference>
<dbReference type="GO" id="GO:0019632">
    <property type="term" value="P:shikimate metabolic process"/>
    <property type="evidence" value="ECO:0007669"/>
    <property type="project" value="TreeGrafter"/>
</dbReference>
<feature type="domain" description="Shikimate dehydrogenase substrate binding N-terminal" evidence="4">
    <location>
        <begin position="6"/>
        <end position="88"/>
    </location>
</feature>
<dbReference type="GO" id="GO:0009073">
    <property type="term" value="P:aromatic amino acid family biosynthetic process"/>
    <property type="evidence" value="ECO:0007669"/>
    <property type="project" value="UniProtKB-KW"/>
</dbReference>
<evidence type="ECO:0000313" key="6">
    <source>
        <dbReference type="Proteomes" id="UP000326570"/>
    </source>
</evidence>
<evidence type="ECO:0000256" key="3">
    <source>
        <dbReference type="ARBA" id="ARBA00023141"/>
    </source>
</evidence>
<organism evidence="5 6">
    <name type="scientific">Adhaeribacter soli</name>
    <dbReference type="NCBI Taxonomy" id="2607655"/>
    <lineage>
        <taxon>Bacteria</taxon>
        <taxon>Pseudomonadati</taxon>
        <taxon>Bacteroidota</taxon>
        <taxon>Cytophagia</taxon>
        <taxon>Cytophagales</taxon>
        <taxon>Hymenobacteraceae</taxon>
        <taxon>Adhaeribacter</taxon>
    </lineage>
</organism>
<comment type="pathway">
    <text evidence="1">Metabolic intermediate biosynthesis; chorismate biosynthesis; chorismate from D-erythrose 4-phosphate and phosphoenolpyruvate: step 4/7.</text>
</comment>
<dbReference type="RefSeq" id="WP_150902934.1">
    <property type="nucleotide sequence ID" value="NZ_VTWT01000002.1"/>
</dbReference>
<dbReference type="AlphaFoldDB" id="A0A5N1J738"/>
<evidence type="ECO:0000259" key="4">
    <source>
        <dbReference type="Pfam" id="PF08501"/>
    </source>
</evidence>
<dbReference type="InterPro" id="IPR046346">
    <property type="entry name" value="Aminoacid_DH-like_N_sf"/>
</dbReference>
<dbReference type="SUPFAM" id="SSF51735">
    <property type="entry name" value="NAD(P)-binding Rossmann-fold domains"/>
    <property type="match status" value="1"/>
</dbReference>
<evidence type="ECO:0000256" key="1">
    <source>
        <dbReference type="ARBA" id="ARBA00004871"/>
    </source>
</evidence>
<reference evidence="5 6" key="1">
    <citation type="submission" date="2019-09" db="EMBL/GenBank/DDBJ databases">
        <title>Genome sequence of Adhaeribacter sp. M2.</title>
        <authorList>
            <person name="Srinivasan S."/>
        </authorList>
    </citation>
    <scope>NUCLEOTIDE SEQUENCE [LARGE SCALE GENOMIC DNA]</scope>
    <source>
        <strain evidence="5 6">M2</strain>
    </source>
</reference>
<evidence type="ECO:0000256" key="2">
    <source>
        <dbReference type="ARBA" id="ARBA00023002"/>
    </source>
</evidence>
<accession>A0A5N1J738</accession>
<dbReference type="Gene3D" id="3.40.50.720">
    <property type="entry name" value="NAD(P)-binding Rossmann-like Domain"/>
    <property type="match status" value="1"/>
</dbReference>
<dbReference type="GO" id="GO:0004764">
    <property type="term" value="F:shikimate 3-dehydrogenase (NADP+) activity"/>
    <property type="evidence" value="ECO:0007669"/>
    <property type="project" value="InterPro"/>
</dbReference>
<keyword evidence="3" id="KW-0057">Aromatic amino acid biosynthesis</keyword>
<dbReference type="InterPro" id="IPR022893">
    <property type="entry name" value="Shikimate_DH_fam"/>
</dbReference>
<proteinExistence type="predicted"/>
<keyword evidence="6" id="KW-1185">Reference proteome</keyword>
<dbReference type="GO" id="GO:0009423">
    <property type="term" value="P:chorismate biosynthetic process"/>
    <property type="evidence" value="ECO:0007669"/>
    <property type="project" value="TreeGrafter"/>
</dbReference>
<dbReference type="GO" id="GO:0050661">
    <property type="term" value="F:NADP binding"/>
    <property type="evidence" value="ECO:0007669"/>
    <property type="project" value="TreeGrafter"/>
</dbReference>
<dbReference type="EMBL" id="VTWT01000002">
    <property type="protein sequence ID" value="KAA9341007.1"/>
    <property type="molecule type" value="Genomic_DNA"/>
</dbReference>
<dbReference type="PANTHER" id="PTHR21089">
    <property type="entry name" value="SHIKIMATE DEHYDROGENASE"/>
    <property type="match status" value="1"/>
</dbReference>
<dbReference type="Pfam" id="PF08501">
    <property type="entry name" value="Shikimate_dh_N"/>
    <property type="match status" value="1"/>
</dbReference>
<evidence type="ECO:0000313" key="5">
    <source>
        <dbReference type="EMBL" id="KAA9341007.1"/>
    </source>
</evidence>
<keyword evidence="3" id="KW-0028">Amino-acid biosynthesis</keyword>
<dbReference type="Proteomes" id="UP000326570">
    <property type="component" value="Unassembled WGS sequence"/>
</dbReference>
<dbReference type="InterPro" id="IPR013708">
    <property type="entry name" value="Shikimate_DH-bd_N"/>
</dbReference>
<comment type="caution">
    <text evidence="5">The sequence shown here is derived from an EMBL/GenBank/DDBJ whole genome shotgun (WGS) entry which is preliminary data.</text>
</comment>
<name>A0A5N1J738_9BACT</name>
<keyword evidence="2" id="KW-0560">Oxidoreductase</keyword>
<gene>
    <name evidence="5" type="ORF">F0P94_06165</name>
</gene>
<sequence>MRRYGLIGYPLGHSFSEKYFNAKFKAEGITDASYQLFELPAISQFPELIASQPDLKGLNVTIPHKESVIPYLNALDPVAARIGAVNVLKFTPEGIIGYNSDYQGFMQALQQFFPVSSSAQALLLGTGGASKAVQAALDHLQIPFRVVSRNPAPNVLTYGQLNEEIIAASTLIVNTTPLGTYPDTEAAPPIPYHFLSSRQYLFDLVYNPAETQFMKKGKAAGASVTNGYAMLCLQAEAAWQIWNA</sequence>
<dbReference type="Gene3D" id="3.40.50.10860">
    <property type="entry name" value="Leucine Dehydrogenase, chain A, domain 1"/>
    <property type="match status" value="1"/>
</dbReference>
<dbReference type="GO" id="GO:0005829">
    <property type="term" value="C:cytosol"/>
    <property type="evidence" value="ECO:0007669"/>
    <property type="project" value="TreeGrafter"/>
</dbReference>